<keyword evidence="9" id="KW-1185">Reference proteome</keyword>
<dbReference type="InterPro" id="IPR008409">
    <property type="entry name" value="SPF27"/>
</dbReference>
<keyword evidence="6" id="KW-0539">Nucleus</keyword>
<dbReference type="GeneID" id="95974077"/>
<keyword evidence="3" id="KW-0507">mRNA processing</keyword>
<gene>
    <name evidence="8" type="ORF">AAFC00_000374</name>
</gene>
<keyword evidence="5" id="KW-0508">mRNA splicing</keyword>
<accession>A0ABR3PCV4</accession>
<dbReference type="PANTHER" id="PTHR13296">
    <property type="entry name" value="BCAS2 PROTEIN"/>
    <property type="match status" value="1"/>
</dbReference>
<feature type="coiled-coil region" evidence="7">
    <location>
        <begin position="130"/>
        <end position="164"/>
    </location>
</feature>
<proteinExistence type="inferred from homology"/>
<dbReference type="Pfam" id="PF05700">
    <property type="entry name" value="BCAS2"/>
    <property type="match status" value="1"/>
</dbReference>
<evidence type="ECO:0000256" key="5">
    <source>
        <dbReference type="ARBA" id="ARBA00023187"/>
    </source>
</evidence>
<dbReference type="Proteomes" id="UP001562354">
    <property type="component" value="Unassembled WGS sequence"/>
</dbReference>
<dbReference type="RefSeq" id="XP_069200195.1">
    <property type="nucleotide sequence ID" value="XM_069343423.1"/>
</dbReference>
<evidence type="ECO:0000256" key="4">
    <source>
        <dbReference type="ARBA" id="ARBA00022728"/>
    </source>
</evidence>
<keyword evidence="7" id="KW-0175">Coiled coil</keyword>
<reference evidence="8 9" key="1">
    <citation type="submission" date="2024-07" db="EMBL/GenBank/DDBJ databases">
        <title>Draft sequence of the Neodothiora populina.</title>
        <authorList>
            <person name="Drown D.D."/>
            <person name="Schuette U.S."/>
            <person name="Buechlein A.B."/>
            <person name="Rusch D.R."/>
            <person name="Winton L.W."/>
            <person name="Adams G.A."/>
        </authorList>
    </citation>
    <scope>NUCLEOTIDE SEQUENCE [LARGE SCALE GENOMIC DNA]</scope>
    <source>
        <strain evidence="8 9">CPC 39397</strain>
    </source>
</reference>
<evidence type="ECO:0000256" key="7">
    <source>
        <dbReference type="SAM" id="Coils"/>
    </source>
</evidence>
<evidence type="ECO:0000256" key="3">
    <source>
        <dbReference type="ARBA" id="ARBA00022664"/>
    </source>
</evidence>
<name>A0ABR3PCV4_9PEZI</name>
<protein>
    <recommendedName>
        <fullName evidence="10">Pre-mRNA-splicing factor SPF27</fullName>
    </recommendedName>
</protein>
<evidence type="ECO:0000256" key="1">
    <source>
        <dbReference type="ARBA" id="ARBA00004123"/>
    </source>
</evidence>
<evidence type="ECO:0000313" key="8">
    <source>
        <dbReference type="EMBL" id="KAL1303920.1"/>
    </source>
</evidence>
<evidence type="ECO:0000256" key="6">
    <source>
        <dbReference type="ARBA" id="ARBA00023242"/>
    </source>
</evidence>
<dbReference type="EMBL" id="JBFMKM010000009">
    <property type="protein sequence ID" value="KAL1303920.1"/>
    <property type="molecule type" value="Genomic_DNA"/>
</dbReference>
<organism evidence="8 9">
    <name type="scientific">Neodothiora populina</name>
    <dbReference type="NCBI Taxonomy" id="2781224"/>
    <lineage>
        <taxon>Eukaryota</taxon>
        <taxon>Fungi</taxon>
        <taxon>Dikarya</taxon>
        <taxon>Ascomycota</taxon>
        <taxon>Pezizomycotina</taxon>
        <taxon>Dothideomycetes</taxon>
        <taxon>Dothideomycetidae</taxon>
        <taxon>Dothideales</taxon>
        <taxon>Dothioraceae</taxon>
        <taxon>Neodothiora</taxon>
    </lineage>
</organism>
<evidence type="ECO:0000313" key="9">
    <source>
        <dbReference type="Proteomes" id="UP001562354"/>
    </source>
</evidence>
<keyword evidence="4" id="KW-0747">Spliceosome</keyword>
<evidence type="ECO:0008006" key="10">
    <source>
        <dbReference type="Google" id="ProtNLM"/>
    </source>
</evidence>
<comment type="caution">
    <text evidence="8">The sequence shown here is derived from an EMBL/GenBank/DDBJ whole genome shotgun (WGS) entry which is preliminary data.</text>
</comment>
<sequence length="206" mass="23129">MPLIQSSQDYLPYIDAAPSQSDIASAKALVTQSLPADYNTTLHERLPQYPDSDFSDLVAAEHARLAAGLPKEGGIDLSRYEAQDAPVSTDIAEWRAVLQNAYTSSEYLQSRLTNLGLLETFGKNAWLISNDQLEHILRDAEKEVIARKDELEALNEERRTAQAATRAEMETMEQTWRNGIGRMIDVEVAAEGLRREILERKRRAAK</sequence>
<comment type="subcellular location">
    <subcellularLocation>
        <location evidence="1">Nucleus</location>
    </subcellularLocation>
</comment>
<dbReference type="PANTHER" id="PTHR13296:SF0">
    <property type="entry name" value="PRE-MRNA-SPLICING FACTOR SPF27"/>
    <property type="match status" value="1"/>
</dbReference>
<comment type="similarity">
    <text evidence="2">Belongs to the SPF27 family.</text>
</comment>
<evidence type="ECO:0000256" key="2">
    <source>
        <dbReference type="ARBA" id="ARBA00010788"/>
    </source>
</evidence>